<evidence type="ECO:0000313" key="1">
    <source>
        <dbReference type="EMBL" id="QHU35362.1"/>
    </source>
</evidence>
<reference evidence="1" key="1">
    <citation type="journal article" date="2020" name="Nature">
        <title>Giant virus diversity and host interactions through global metagenomics.</title>
        <authorList>
            <person name="Schulz F."/>
            <person name="Roux S."/>
            <person name="Paez-Espino D."/>
            <person name="Jungbluth S."/>
            <person name="Walsh D.A."/>
            <person name="Denef V.J."/>
            <person name="McMahon K.D."/>
            <person name="Konstantinidis K.T."/>
            <person name="Eloe-Fadrosh E.A."/>
            <person name="Kyrpides N.C."/>
            <person name="Woyke T."/>
        </authorList>
    </citation>
    <scope>NUCLEOTIDE SEQUENCE</scope>
    <source>
        <strain evidence="1">GVMAG-S-1017745-26</strain>
    </source>
</reference>
<dbReference type="EMBL" id="MN740588">
    <property type="protein sequence ID" value="QHU35362.1"/>
    <property type="molecule type" value="Genomic_DNA"/>
</dbReference>
<organism evidence="1">
    <name type="scientific">viral metagenome</name>
    <dbReference type="NCBI Taxonomy" id="1070528"/>
    <lineage>
        <taxon>unclassified sequences</taxon>
        <taxon>metagenomes</taxon>
        <taxon>organismal metagenomes</taxon>
    </lineage>
</organism>
<sequence length="78" mass="9319">MSDEFYSYYRTQIDLDEVNSMEEIVERVRLHLIHDLNNLGLEILAEKAKNKHFDTHGYTFEEVLLSESNKEFYICGHH</sequence>
<proteinExistence type="predicted"/>
<protein>
    <submittedName>
        <fullName evidence="1">Uncharacterized protein</fullName>
    </submittedName>
</protein>
<dbReference type="AlphaFoldDB" id="A0A6C0M1G6"/>
<accession>A0A6C0M1G6</accession>
<name>A0A6C0M1G6_9ZZZZ</name>